<reference evidence="4" key="1">
    <citation type="submission" date="2025-08" db="UniProtKB">
        <authorList>
            <consortium name="RefSeq"/>
        </authorList>
    </citation>
    <scope>IDENTIFICATION</scope>
    <source>
        <tissue evidence="4">Whole sample</tissue>
    </source>
</reference>
<dbReference type="Proteomes" id="UP000694844">
    <property type="component" value="Chromosome 2"/>
</dbReference>
<proteinExistence type="predicted"/>
<dbReference type="AlphaFoldDB" id="A0A8B8CIL4"/>
<dbReference type="GeneID" id="111118895"/>
<accession>A0A8B8CIL4</accession>
<feature type="compositionally biased region" description="Basic and acidic residues" evidence="1">
    <location>
        <begin position="418"/>
        <end position="433"/>
    </location>
</feature>
<dbReference type="KEGG" id="cvn:111118895"/>
<sequence length="464" mass="51924">MLKRKLNNILRRADGAGVDLSDMQWSAQCYTLKDIVDNFKLPLVVRCSDTTLAVENGEFRFDLAEPLLLHSRKWTRKIRVNCLQRDAMSGEITEIHPQYIIPEDYEGWFQEIDSPVEKVIPDTTLEGIVESAADQFLAAKSVSCLSLASQHAEPSGVVRRHVNSGEILTVRGLYKETNEQSVQIKSVYKEIQHDGHGQSSPKFLVCSDEKDDPVIIDIAQKGCFYRIFENEEKGRGILAAEDLIDKEDKFPLLIRHVFGDLPILTSAYSCVMKCVDVVQEESILGATLSSESPSLLDIQCQSPIRFKICLNEAILKNSESCTEALQMCQTEGGDFLSGIKTAFTIQKQCEYPPEHNEVQPNLKQSLSKSASDTRTATSNDSEEVTSVHDSVSEYGEEDANSEFSFAWTPEPLIKNRNKSKDEKSKVTRDDKKSAGPRFFNSSLNSPGASKESKLNAWNERPDVV</sequence>
<organism evidence="3 4">
    <name type="scientific">Crassostrea virginica</name>
    <name type="common">Eastern oyster</name>
    <dbReference type="NCBI Taxonomy" id="6565"/>
    <lineage>
        <taxon>Eukaryota</taxon>
        <taxon>Metazoa</taxon>
        <taxon>Spiralia</taxon>
        <taxon>Lophotrochozoa</taxon>
        <taxon>Mollusca</taxon>
        <taxon>Bivalvia</taxon>
        <taxon>Autobranchia</taxon>
        <taxon>Pteriomorphia</taxon>
        <taxon>Ostreida</taxon>
        <taxon>Ostreoidea</taxon>
        <taxon>Ostreidae</taxon>
        <taxon>Crassostrea</taxon>
    </lineage>
</organism>
<dbReference type="InterPro" id="IPR025946">
    <property type="entry name" value="CABIT_dom"/>
</dbReference>
<evidence type="ECO:0000313" key="3">
    <source>
        <dbReference type="Proteomes" id="UP000694844"/>
    </source>
</evidence>
<protein>
    <submittedName>
        <fullName evidence="4">Uncharacterized protein LOC111118895</fullName>
    </submittedName>
</protein>
<evidence type="ECO:0000256" key="1">
    <source>
        <dbReference type="SAM" id="MobiDB-lite"/>
    </source>
</evidence>
<dbReference type="RefSeq" id="XP_022314296.1">
    <property type="nucleotide sequence ID" value="XM_022458588.1"/>
</dbReference>
<evidence type="ECO:0000259" key="2">
    <source>
        <dbReference type="Pfam" id="PF12736"/>
    </source>
</evidence>
<dbReference type="Pfam" id="PF12736">
    <property type="entry name" value="CABIT"/>
    <property type="match status" value="1"/>
</dbReference>
<feature type="region of interest" description="Disordered" evidence="1">
    <location>
        <begin position="414"/>
        <end position="464"/>
    </location>
</feature>
<keyword evidence="3" id="KW-1185">Reference proteome</keyword>
<feature type="region of interest" description="Disordered" evidence="1">
    <location>
        <begin position="353"/>
        <end position="400"/>
    </location>
</feature>
<feature type="domain" description="CABIT" evidence="2">
    <location>
        <begin position="91"/>
        <end position="234"/>
    </location>
</feature>
<gene>
    <name evidence="4" type="primary">LOC111118895</name>
</gene>
<dbReference type="OrthoDB" id="6076990at2759"/>
<name>A0A8B8CIL4_CRAVI</name>
<evidence type="ECO:0000313" key="4">
    <source>
        <dbReference type="RefSeq" id="XP_022314296.1"/>
    </source>
</evidence>
<feature type="compositionally biased region" description="Polar residues" evidence="1">
    <location>
        <begin position="358"/>
        <end position="379"/>
    </location>
</feature>